<keyword evidence="1" id="KW-0479">Metal-binding</keyword>
<feature type="compositionally biased region" description="Polar residues" evidence="2">
    <location>
        <begin position="612"/>
        <end position="624"/>
    </location>
</feature>
<accession>A0A9P6SWC6</accession>
<name>A0A9P6SWC6_9FUNG</name>
<evidence type="ECO:0000313" key="6">
    <source>
        <dbReference type="Proteomes" id="UP000703661"/>
    </source>
</evidence>
<dbReference type="AlphaFoldDB" id="A0A9P6SWC6"/>
<feature type="compositionally biased region" description="Polar residues" evidence="2">
    <location>
        <begin position="387"/>
        <end position="414"/>
    </location>
</feature>
<keyword evidence="1" id="KW-0863">Zinc-finger</keyword>
<dbReference type="Gene3D" id="4.10.60.10">
    <property type="entry name" value="Zinc finger, CCHC-type"/>
    <property type="match status" value="1"/>
</dbReference>
<feature type="compositionally biased region" description="Low complexity" evidence="2">
    <location>
        <begin position="8"/>
        <end position="29"/>
    </location>
</feature>
<feature type="compositionally biased region" description="Low complexity" evidence="2">
    <location>
        <begin position="466"/>
        <end position="476"/>
    </location>
</feature>
<feature type="domain" description="BRCT" evidence="4">
    <location>
        <begin position="640"/>
        <end position="753"/>
    </location>
</feature>
<evidence type="ECO:0000313" key="5">
    <source>
        <dbReference type="EMBL" id="KAG0007631.1"/>
    </source>
</evidence>
<dbReference type="Pfam" id="PF00098">
    <property type="entry name" value="zf-CCHC"/>
    <property type="match status" value="1"/>
</dbReference>
<dbReference type="GO" id="GO:0003676">
    <property type="term" value="F:nucleic acid binding"/>
    <property type="evidence" value="ECO:0007669"/>
    <property type="project" value="InterPro"/>
</dbReference>
<feature type="region of interest" description="Disordered" evidence="2">
    <location>
        <begin position="110"/>
        <end position="168"/>
    </location>
</feature>
<evidence type="ECO:0000256" key="1">
    <source>
        <dbReference type="PROSITE-ProRule" id="PRU00047"/>
    </source>
</evidence>
<evidence type="ECO:0008006" key="7">
    <source>
        <dbReference type="Google" id="ProtNLM"/>
    </source>
</evidence>
<feature type="compositionally biased region" description="Gly residues" evidence="2">
    <location>
        <begin position="440"/>
        <end position="451"/>
    </location>
</feature>
<dbReference type="Gene3D" id="3.40.50.10190">
    <property type="entry name" value="BRCT domain"/>
    <property type="match status" value="1"/>
</dbReference>
<comment type="caution">
    <text evidence="5">The sequence shown here is derived from an EMBL/GenBank/DDBJ whole genome shotgun (WGS) entry which is preliminary data.</text>
</comment>
<gene>
    <name evidence="5" type="ORF">BGZ80_004432</name>
</gene>
<feature type="compositionally biased region" description="Basic and acidic residues" evidence="2">
    <location>
        <begin position="626"/>
        <end position="637"/>
    </location>
</feature>
<feature type="region of interest" description="Disordered" evidence="2">
    <location>
        <begin position="844"/>
        <end position="869"/>
    </location>
</feature>
<evidence type="ECO:0000259" key="3">
    <source>
        <dbReference type="PROSITE" id="PS50158"/>
    </source>
</evidence>
<feature type="compositionally biased region" description="Basic and acidic residues" evidence="2">
    <location>
        <begin position="348"/>
        <end position="357"/>
    </location>
</feature>
<reference evidence="5" key="1">
    <citation type="journal article" date="2020" name="Fungal Divers.">
        <title>Resolving the Mortierellaceae phylogeny through synthesis of multi-gene phylogenetics and phylogenomics.</title>
        <authorList>
            <person name="Vandepol N."/>
            <person name="Liber J."/>
            <person name="Desiro A."/>
            <person name="Na H."/>
            <person name="Kennedy M."/>
            <person name="Barry K."/>
            <person name="Grigoriev I.V."/>
            <person name="Miller A.N."/>
            <person name="O'Donnell K."/>
            <person name="Stajich J.E."/>
            <person name="Bonito G."/>
        </authorList>
    </citation>
    <scope>NUCLEOTIDE SEQUENCE</scope>
    <source>
        <strain evidence="5">NRRL 2769</strain>
    </source>
</reference>
<evidence type="ECO:0000259" key="4">
    <source>
        <dbReference type="PROSITE" id="PS50172"/>
    </source>
</evidence>
<feature type="non-terminal residue" evidence="5">
    <location>
        <position position="951"/>
    </location>
</feature>
<dbReference type="Proteomes" id="UP000703661">
    <property type="component" value="Unassembled WGS sequence"/>
</dbReference>
<dbReference type="InterPro" id="IPR036420">
    <property type="entry name" value="BRCT_dom_sf"/>
</dbReference>
<feature type="region of interest" description="Disordered" evidence="2">
    <location>
        <begin position="428"/>
        <end position="527"/>
    </location>
</feature>
<proteinExistence type="predicted"/>
<feature type="compositionally biased region" description="Low complexity" evidence="2">
    <location>
        <begin position="123"/>
        <end position="144"/>
    </location>
</feature>
<dbReference type="InterPro" id="IPR001357">
    <property type="entry name" value="BRCT_dom"/>
</dbReference>
<dbReference type="InterPro" id="IPR001878">
    <property type="entry name" value="Znf_CCHC"/>
</dbReference>
<feature type="compositionally biased region" description="Basic residues" evidence="2">
    <location>
        <begin position="190"/>
        <end position="201"/>
    </location>
</feature>
<dbReference type="SMART" id="SM00343">
    <property type="entry name" value="ZnF_C2HC"/>
    <property type="match status" value="1"/>
</dbReference>
<feature type="region of interest" description="Disordered" evidence="2">
    <location>
        <begin position="1"/>
        <end position="68"/>
    </location>
</feature>
<evidence type="ECO:0000256" key="2">
    <source>
        <dbReference type="SAM" id="MobiDB-lite"/>
    </source>
</evidence>
<feature type="domain" description="CCHC-type" evidence="3">
    <location>
        <begin position="883"/>
        <end position="899"/>
    </location>
</feature>
<dbReference type="GO" id="GO:0008270">
    <property type="term" value="F:zinc ion binding"/>
    <property type="evidence" value="ECO:0007669"/>
    <property type="project" value="UniProtKB-KW"/>
</dbReference>
<dbReference type="EMBL" id="JAAAID010002260">
    <property type="protein sequence ID" value="KAG0007631.1"/>
    <property type="molecule type" value="Genomic_DNA"/>
</dbReference>
<dbReference type="SUPFAM" id="SSF57756">
    <property type="entry name" value="Retrovirus zinc finger-like domains"/>
    <property type="match status" value="1"/>
</dbReference>
<dbReference type="PROSITE" id="PS50158">
    <property type="entry name" value="ZF_CCHC"/>
    <property type="match status" value="1"/>
</dbReference>
<dbReference type="InterPro" id="IPR036875">
    <property type="entry name" value="Znf_CCHC_sf"/>
</dbReference>
<organism evidence="5 6">
    <name type="scientific">Entomortierella chlamydospora</name>
    <dbReference type="NCBI Taxonomy" id="101097"/>
    <lineage>
        <taxon>Eukaryota</taxon>
        <taxon>Fungi</taxon>
        <taxon>Fungi incertae sedis</taxon>
        <taxon>Mucoromycota</taxon>
        <taxon>Mortierellomycotina</taxon>
        <taxon>Mortierellomycetes</taxon>
        <taxon>Mortierellales</taxon>
        <taxon>Mortierellaceae</taxon>
        <taxon>Entomortierella</taxon>
    </lineage>
</organism>
<keyword evidence="6" id="KW-1185">Reference proteome</keyword>
<keyword evidence="1" id="KW-0862">Zinc</keyword>
<sequence length="951" mass="104048">MGNETQINSVPSSSSSSPSTSSNVSTASSLPYAASRESKKSRKPISIFDLPCPPKCAPPQDDKSFFDRMDSIEKALEEEDAGKIPKTLEAGPEIVVESLNKKRRRIQITETPLVVAPHPHPASSPSLSSSSSAQLLDSFSSVSSDTLPASEKAPESNEVTAPQPPAKKVRFREEIEYHFIESRPSPSIRRSSRLASVRRRSSRSDHAIENATELSPPMSSRILTPEMLYPEDDEKKFQDWLSGSTPPPPLSPFISQQMTTDTSGGQTPIMREKTQETELLADSQISNDLDSGQDESEDERQTHSPSPNYERDSWDWEESLPASELDISARNQGSQVRIGESDGEDRSEDQGENRSKGNNDGNVEISIDSDNESKNDNASRGYIGENSEINVRSSNTQLLERSCKSNTHATHASSESLIVLPGSLEIASVESSKESEGPADGFGGGNDGGSSGNNKDIFEITPISDPASSAKPSAKSNTKHNTKPPHTTAHTTLVEPLANANSSTGPIDISEMASASSSKALGRSKKGKDTTTSIAAIIGSRRKQNIVQKPPITGESQILTSSTETGNSTNTTQFPRGTIPVINLDEEDYAIGSNLETAKMVHLDQTIVPVGSTESSPTTKQMPMNNKERVETAKSEPPKSTPGPLSKLGLYVIPTNMDSRIFDITRKRVIDLGGSWLGPRVKTLATDPRAKPDVPDLDPEKTTHIVTALTSIEDVKRFLSVDEINLKISVVNREWLSDTIMYKTPMEPQSYALRKVQPIAPLTQVEDITPPPTQGRANREAPQEMPENQWFPKFKSMVTGNQIAFNDIIQGIQEGSLDDPDILDTDDDGIVDGDIEEPGKNIEIHAPEEGLNPNEAANPNRLSDDNQPELTPKMKRELVHENRCFRCKEVGHWANRCPQPKPKPKDDEVLLQIINSGKSEGKRRKILYQCQSPHVVGKKEEPKYNKAILEQ</sequence>
<feature type="region of interest" description="Disordered" evidence="2">
    <location>
        <begin position="765"/>
        <end position="785"/>
    </location>
</feature>
<feature type="compositionally biased region" description="Polar residues" evidence="2">
    <location>
        <begin position="256"/>
        <end position="266"/>
    </location>
</feature>
<dbReference type="PROSITE" id="PS50172">
    <property type="entry name" value="BRCT"/>
    <property type="match status" value="1"/>
</dbReference>
<protein>
    <recommendedName>
        <fullName evidence="7">CCHC-type domain-containing protein</fullName>
    </recommendedName>
</protein>
<feature type="region of interest" description="Disordered" evidence="2">
    <location>
        <begin position="610"/>
        <end position="644"/>
    </location>
</feature>
<feature type="region of interest" description="Disordered" evidence="2">
    <location>
        <begin position="182"/>
        <end position="414"/>
    </location>
</feature>